<sequence>STKSTTNDRRNRRRMIDESLNSSEVGHHPVGISHMAEKRAAVNINGIIYDSFRKEICSDGSVTHQTTPRILFFSVPDMFPDNVRLF</sequence>
<dbReference type="AlphaFoldDB" id="A0AAV4X5J9"/>
<reference evidence="2 3" key="1">
    <citation type="submission" date="2021-06" db="EMBL/GenBank/DDBJ databases">
        <title>Caerostris darwini draft genome.</title>
        <authorList>
            <person name="Kono N."/>
            <person name="Arakawa K."/>
        </authorList>
    </citation>
    <scope>NUCLEOTIDE SEQUENCE [LARGE SCALE GENOMIC DNA]</scope>
</reference>
<feature type="compositionally biased region" description="Basic and acidic residues" evidence="1">
    <location>
        <begin position="1"/>
        <end position="17"/>
    </location>
</feature>
<evidence type="ECO:0000313" key="3">
    <source>
        <dbReference type="Proteomes" id="UP001054837"/>
    </source>
</evidence>
<evidence type="ECO:0000256" key="1">
    <source>
        <dbReference type="SAM" id="MobiDB-lite"/>
    </source>
</evidence>
<organism evidence="2 3">
    <name type="scientific">Caerostris darwini</name>
    <dbReference type="NCBI Taxonomy" id="1538125"/>
    <lineage>
        <taxon>Eukaryota</taxon>
        <taxon>Metazoa</taxon>
        <taxon>Ecdysozoa</taxon>
        <taxon>Arthropoda</taxon>
        <taxon>Chelicerata</taxon>
        <taxon>Arachnida</taxon>
        <taxon>Araneae</taxon>
        <taxon>Araneomorphae</taxon>
        <taxon>Entelegynae</taxon>
        <taxon>Araneoidea</taxon>
        <taxon>Araneidae</taxon>
        <taxon>Caerostris</taxon>
    </lineage>
</organism>
<accession>A0AAV4X5J9</accession>
<gene>
    <name evidence="2" type="ORF">CDAR_59271</name>
</gene>
<comment type="caution">
    <text evidence="2">The sequence shown here is derived from an EMBL/GenBank/DDBJ whole genome shotgun (WGS) entry which is preliminary data.</text>
</comment>
<dbReference type="Proteomes" id="UP001054837">
    <property type="component" value="Unassembled WGS sequence"/>
</dbReference>
<proteinExistence type="predicted"/>
<feature type="region of interest" description="Disordered" evidence="1">
    <location>
        <begin position="1"/>
        <end position="29"/>
    </location>
</feature>
<name>A0AAV4X5J9_9ARAC</name>
<protein>
    <submittedName>
        <fullName evidence="2">Uncharacterized protein</fullName>
    </submittedName>
</protein>
<keyword evidence="3" id="KW-1185">Reference proteome</keyword>
<evidence type="ECO:0000313" key="2">
    <source>
        <dbReference type="EMBL" id="GIY89265.1"/>
    </source>
</evidence>
<dbReference type="EMBL" id="BPLQ01015594">
    <property type="protein sequence ID" value="GIY89265.1"/>
    <property type="molecule type" value="Genomic_DNA"/>
</dbReference>
<feature type="non-terminal residue" evidence="2">
    <location>
        <position position="1"/>
    </location>
</feature>